<dbReference type="SUPFAM" id="SSF49899">
    <property type="entry name" value="Concanavalin A-like lectins/glucanases"/>
    <property type="match status" value="1"/>
</dbReference>
<dbReference type="InterPro" id="IPR000757">
    <property type="entry name" value="Beta-glucanase-like"/>
</dbReference>
<feature type="domain" description="GH16" evidence="3">
    <location>
        <begin position="130"/>
        <end position="161"/>
    </location>
</feature>
<dbReference type="GO" id="GO:0030246">
    <property type="term" value="F:carbohydrate binding"/>
    <property type="evidence" value="ECO:0007669"/>
    <property type="project" value="InterPro"/>
</dbReference>
<dbReference type="SUPFAM" id="SSF51055">
    <property type="entry name" value="Carbohydrate binding domain"/>
    <property type="match status" value="1"/>
</dbReference>
<dbReference type="GO" id="GO:0005576">
    <property type="term" value="C:extracellular region"/>
    <property type="evidence" value="ECO:0007669"/>
    <property type="project" value="InterPro"/>
</dbReference>
<dbReference type="PANTHER" id="PTHR10963">
    <property type="entry name" value="GLYCOSYL HYDROLASE-RELATED"/>
    <property type="match status" value="1"/>
</dbReference>
<dbReference type="eggNOG" id="COG2273">
    <property type="taxonomic scope" value="Bacteria"/>
</dbReference>
<evidence type="ECO:0000313" key="6">
    <source>
        <dbReference type="Proteomes" id="UP000054537"/>
    </source>
</evidence>
<dbReference type="InterPro" id="IPR050546">
    <property type="entry name" value="Glycosyl_Hydrlase_16"/>
</dbReference>
<comment type="similarity">
    <text evidence="1">Belongs to the glycosyl hydrolase 16 family.</text>
</comment>
<comment type="caution">
    <text evidence="5">The sequence shown here is derived from an EMBL/GenBank/DDBJ whole genome shotgun (WGS) entry which is preliminary data.</text>
</comment>
<protein>
    <submittedName>
        <fullName evidence="5">Uncharacterized protein</fullName>
    </submittedName>
</protein>
<dbReference type="Proteomes" id="UP000054537">
    <property type="component" value="Unassembled WGS sequence"/>
</dbReference>
<dbReference type="GO" id="GO:0005975">
    <property type="term" value="P:carbohydrate metabolic process"/>
    <property type="evidence" value="ECO:0007669"/>
    <property type="project" value="InterPro"/>
</dbReference>
<accession>A0A0A6UNM9</accession>
<evidence type="ECO:0000313" key="5">
    <source>
        <dbReference type="EMBL" id="KHD77031.1"/>
    </source>
</evidence>
<evidence type="ECO:0000256" key="2">
    <source>
        <dbReference type="ARBA" id="ARBA00022801"/>
    </source>
</evidence>
<proteinExistence type="inferred from homology"/>
<dbReference type="InterPro" id="IPR013320">
    <property type="entry name" value="ConA-like_dom_sf"/>
</dbReference>
<gene>
    <name evidence="5" type="ORF">MB27_13010</name>
</gene>
<evidence type="ECO:0000256" key="1">
    <source>
        <dbReference type="ARBA" id="ARBA00006865"/>
    </source>
</evidence>
<evidence type="ECO:0000259" key="4">
    <source>
        <dbReference type="Pfam" id="PF02839"/>
    </source>
</evidence>
<dbReference type="Gene3D" id="2.10.10.20">
    <property type="entry name" value="Carbohydrate-binding module superfamily 5/12"/>
    <property type="match status" value="1"/>
</dbReference>
<dbReference type="GO" id="GO:0004553">
    <property type="term" value="F:hydrolase activity, hydrolyzing O-glycosyl compounds"/>
    <property type="evidence" value="ECO:0007669"/>
    <property type="project" value="InterPro"/>
</dbReference>
<dbReference type="AlphaFoldDB" id="A0A0A6UNM9"/>
<dbReference type="STRING" id="1869.MB27_13010"/>
<keyword evidence="2" id="KW-0378">Hydrolase</keyword>
<dbReference type="Pfam" id="PF00722">
    <property type="entry name" value="Glyco_hydro_16"/>
    <property type="match status" value="1"/>
</dbReference>
<dbReference type="InterPro" id="IPR036573">
    <property type="entry name" value="CBM_sf_5/12"/>
</dbReference>
<dbReference type="Pfam" id="PF02839">
    <property type="entry name" value="CBM_5_12"/>
    <property type="match status" value="1"/>
</dbReference>
<dbReference type="CDD" id="cd00413">
    <property type="entry name" value="Glyco_hydrolase_16"/>
    <property type="match status" value="1"/>
</dbReference>
<dbReference type="CDD" id="cd12214">
    <property type="entry name" value="ChiA1_BD"/>
    <property type="match status" value="1"/>
</dbReference>
<dbReference type="InterPro" id="IPR003610">
    <property type="entry name" value="CBM5/12"/>
</dbReference>
<dbReference type="Gene3D" id="2.60.120.200">
    <property type="match status" value="1"/>
</dbReference>
<evidence type="ECO:0000259" key="3">
    <source>
        <dbReference type="Pfam" id="PF00722"/>
    </source>
</evidence>
<dbReference type="EMBL" id="JRTT01000013">
    <property type="protein sequence ID" value="KHD77031.1"/>
    <property type="molecule type" value="Genomic_DNA"/>
</dbReference>
<feature type="domain" description="Chitin-binding type-3" evidence="4">
    <location>
        <begin position="197"/>
        <end position="237"/>
    </location>
</feature>
<dbReference type="PANTHER" id="PTHR10963:SF55">
    <property type="entry name" value="GLYCOSIDE HYDROLASE FAMILY 16 PROTEIN"/>
    <property type="match status" value="1"/>
</dbReference>
<keyword evidence="6" id="KW-1185">Reference proteome</keyword>
<reference evidence="5 6" key="1">
    <citation type="submission" date="2014-10" db="EMBL/GenBank/DDBJ databases">
        <title>Draft genome sequence of Actinoplanes utahensis NRRL 12052.</title>
        <authorList>
            <person name="Velasco-Bucheli B."/>
            <person name="del Cerro C."/>
            <person name="Hormigo D."/>
            <person name="Garcia J.L."/>
            <person name="Acebal C."/>
            <person name="Arroyo M."/>
            <person name="de la Mata I."/>
        </authorList>
    </citation>
    <scope>NUCLEOTIDE SEQUENCE [LARGE SCALE GENOMIC DNA]</scope>
    <source>
        <strain evidence="5 6">NRRL 12052</strain>
    </source>
</reference>
<sequence length="240" mass="26088">MAAVVILSATTVATWLPGRADPASAAATTVNRVVLDDGFSGERGDDPDPGVWVFDGGRRDLARLDGDGRLLLTAALRTARTIEAGYGHAEARIRGIRAEGAWRALGVLDADGRVPYGRIDVLGSDRVGWDDFHTYAIDWTPTTLTWSLDGRKVLRLTPAEKGRPLAFVLNLSSGGFGTNLMLVDSVKISVRMSAPDWKTYTTYRAGQLVAYRNVIYRVREPHTALPGWQPNLVPALFAKV</sequence>
<name>A0A0A6UNM9_ACTUT</name>
<organism evidence="5 6">
    <name type="scientific">Actinoplanes utahensis</name>
    <dbReference type="NCBI Taxonomy" id="1869"/>
    <lineage>
        <taxon>Bacteria</taxon>
        <taxon>Bacillati</taxon>
        <taxon>Actinomycetota</taxon>
        <taxon>Actinomycetes</taxon>
        <taxon>Micromonosporales</taxon>
        <taxon>Micromonosporaceae</taxon>
        <taxon>Actinoplanes</taxon>
    </lineage>
</organism>